<feature type="transmembrane region" description="Helical" evidence="1">
    <location>
        <begin position="172"/>
        <end position="190"/>
    </location>
</feature>
<feature type="transmembrane region" description="Helical" evidence="1">
    <location>
        <begin position="233"/>
        <end position="250"/>
    </location>
</feature>
<keyword evidence="1" id="KW-0812">Transmembrane</keyword>
<gene>
    <name evidence="2" type="ORF">L9F63_026348</name>
</gene>
<evidence type="ECO:0000256" key="1">
    <source>
        <dbReference type="SAM" id="Phobius"/>
    </source>
</evidence>
<feature type="non-terminal residue" evidence="2">
    <location>
        <position position="646"/>
    </location>
</feature>
<accession>A0AAD8ERA4</accession>
<feature type="transmembrane region" description="Helical" evidence="1">
    <location>
        <begin position="112"/>
        <end position="133"/>
    </location>
</feature>
<dbReference type="Gene3D" id="1.20.1250.20">
    <property type="entry name" value="MFS general substrate transporter like domains"/>
    <property type="match status" value="1"/>
</dbReference>
<dbReference type="InterPro" id="IPR050327">
    <property type="entry name" value="Proton-linked_MCT"/>
</dbReference>
<dbReference type="AlphaFoldDB" id="A0AAD8ERA4"/>
<reference evidence="2" key="2">
    <citation type="submission" date="2023-05" db="EMBL/GenBank/DDBJ databases">
        <authorList>
            <person name="Fouks B."/>
        </authorList>
    </citation>
    <scope>NUCLEOTIDE SEQUENCE</scope>
    <source>
        <strain evidence="2">Stay&amp;Tobe</strain>
        <tissue evidence="2">Testes</tissue>
    </source>
</reference>
<reference evidence="2" key="1">
    <citation type="journal article" date="2023" name="IScience">
        <title>Live-bearing cockroach genome reveals convergent evolutionary mechanisms linked to viviparity in insects and beyond.</title>
        <authorList>
            <person name="Fouks B."/>
            <person name="Harrison M.C."/>
            <person name="Mikhailova A.A."/>
            <person name="Marchal E."/>
            <person name="English S."/>
            <person name="Carruthers M."/>
            <person name="Jennings E.C."/>
            <person name="Chiamaka E.L."/>
            <person name="Frigard R.A."/>
            <person name="Pippel M."/>
            <person name="Attardo G.M."/>
            <person name="Benoit J.B."/>
            <person name="Bornberg-Bauer E."/>
            <person name="Tobe S.S."/>
        </authorList>
    </citation>
    <scope>NUCLEOTIDE SEQUENCE</scope>
    <source>
        <strain evidence="2">Stay&amp;Tobe</strain>
    </source>
</reference>
<feature type="transmembrane region" description="Helical" evidence="1">
    <location>
        <begin position="202"/>
        <end position="227"/>
    </location>
</feature>
<dbReference type="InterPro" id="IPR011701">
    <property type="entry name" value="MFS"/>
</dbReference>
<feature type="non-terminal residue" evidence="2">
    <location>
        <position position="1"/>
    </location>
</feature>
<dbReference type="PANTHER" id="PTHR11360:SF237">
    <property type="entry name" value="MONOCARBOXYLATE TRANSPORTER 12-B-LIKE PROTEIN"/>
    <property type="match status" value="1"/>
</dbReference>
<feature type="transmembrane region" description="Helical" evidence="1">
    <location>
        <begin position="140"/>
        <end position="166"/>
    </location>
</feature>
<protein>
    <recommendedName>
        <fullName evidence="4">Monocarboxylate transporter</fullName>
    </recommendedName>
</protein>
<evidence type="ECO:0000313" key="3">
    <source>
        <dbReference type="Proteomes" id="UP001233999"/>
    </source>
</evidence>
<evidence type="ECO:0008006" key="4">
    <source>
        <dbReference type="Google" id="ProtNLM"/>
    </source>
</evidence>
<evidence type="ECO:0000313" key="2">
    <source>
        <dbReference type="EMBL" id="KAJ9599803.1"/>
    </source>
</evidence>
<dbReference type="SUPFAM" id="SSF103473">
    <property type="entry name" value="MFS general substrate transporter"/>
    <property type="match status" value="1"/>
</dbReference>
<feature type="transmembrane region" description="Helical" evidence="1">
    <location>
        <begin position="69"/>
        <end position="92"/>
    </location>
</feature>
<dbReference type="Proteomes" id="UP001233999">
    <property type="component" value="Unassembled WGS sequence"/>
</dbReference>
<keyword evidence="1" id="KW-1133">Transmembrane helix</keyword>
<keyword evidence="1" id="KW-0472">Membrane</keyword>
<dbReference type="EMBL" id="JASPKZ010000471">
    <property type="protein sequence ID" value="KAJ9599803.1"/>
    <property type="molecule type" value="Genomic_DNA"/>
</dbReference>
<sequence>KIKPPGRPRISTDAETTKRIVEAYDASPQKINPPSCTASWRCPKEVTLGRAKDQLLMEKKVEMVPPDGGWGWVVVFAFALSNVIIVPIIQSFGLLFRGRFDQLELSGTDASVIINVNSSFGMMLGLFNGYILRSYGYRKVAIVGAITYSLGVILTSNADSFIYFLITYETYVGIQAIGFNLLTSSFNLALNSYFKEKRSKAVGFATTAMGLGPVLMPLFISVLMGLYGTSGTAFLLGGLALHSLVAALLLQPIKWHMKPKQLSPEELEEANESEDILHDTGTQNGNTLLFRSLFQIVINMCTKKPKILNGENEHTRRQRTVTNSSSIDHDIDVQSIYGFETPLPDRRTTVSNCSLSLLGIIMWHTSHMEELPAKQRPADVNWWTSAASINSVNLGSSVRIFDEKSYQPLQDFDSKNGIRKEGSKKNINEDDSKTALTLAMADANGIGEDEETKEKERTFWQKVGRGIVTFFDLTLFKDPIYVSLMFRNVSGHLEYSNSLFLHLFFLSLPEQVRKFSFNIIIGITRTLSVVFDLSHDSFPIITDPKSFSFSDAASVSASLIFSESFNAVLTVAVALGVAKGVRTVYMTIVIPNYVPIERLAAASGIQMVTNGLLLIVFGPLTDVVTTVNFHLCRLSFFVLGLLHTFT</sequence>
<dbReference type="PANTHER" id="PTHR11360">
    <property type="entry name" value="MONOCARBOXYLATE TRANSPORTER"/>
    <property type="match status" value="1"/>
</dbReference>
<dbReference type="InterPro" id="IPR036259">
    <property type="entry name" value="MFS_trans_sf"/>
</dbReference>
<name>A0AAD8ERA4_DIPPU</name>
<organism evidence="2 3">
    <name type="scientific">Diploptera punctata</name>
    <name type="common">Pacific beetle cockroach</name>
    <dbReference type="NCBI Taxonomy" id="6984"/>
    <lineage>
        <taxon>Eukaryota</taxon>
        <taxon>Metazoa</taxon>
        <taxon>Ecdysozoa</taxon>
        <taxon>Arthropoda</taxon>
        <taxon>Hexapoda</taxon>
        <taxon>Insecta</taxon>
        <taxon>Pterygota</taxon>
        <taxon>Neoptera</taxon>
        <taxon>Polyneoptera</taxon>
        <taxon>Dictyoptera</taxon>
        <taxon>Blattodea</taxon>
        <taxon>Blaberoidea</taxon>
        <taxon>Blaberidae</taxon>
        <taxon>Diplopterinae</taxon>
        <taxon>Diploptera</taxon>
    </lineage>
</organism>
<proteinExistence type="predicted"/>
<comment type="caution">
    <text evidence="2">The sequence shown here is derived from an EMBL/GenBank/DDBJ whole genome shotgun (WGS) entry which is preliminary data.</text>
</comment>
<dbReference type="Pfam" id="PF07690">
    <property type="entry name" value="MFS_1"/>
    <property type="match status" value="1"/>
</dbReference>
<keyword evidence="3" id="KW-1185">Reference proteome</keyword>
<dbReference type="GO" id="GO:0008028">
    <property type="term" value="F:monocarboxylic acid transmembrane transporter activity"/>
    <property type="evidence" value="ECO:0007669"/>
    <property type="project" value="TreeGrafter"/>
</dbReference>